<dbReference type="NCBIfam" id="TIGR00254">
    <property type="entry name" value="GGDEF"/>
    <property type="match status" value="1"/>
</dbReference>
<protein>
    <recommendedName>
        <fullName evidence="3">diguanylate cyclase</fullName>
        <ecNumber evidence="3">2.7.7.65</ecNumber>
    </recommendedName>
</protein>
<dbReference type="SMART" id="SM00267">
    <property type="entry name" value="GGDEF"/>
    <property type="match status" value="1"/>
</dbReference>
<evidence type="ECO:0000256" key="5">
    <source>
        <dbReference type="ARBA" id="ARBA00022692"/>
    </source>
</evidence>
<dbReference type="FunFam" id="3.30.70.270:FF:000001">
    <property type="entry name" value="Diguanylate cyclase domain protein"/>
    <property type="match status" value="1"/>
</dbReference>
<evidence type="ECO:0000256" key="9">
    <source>
        <dbReference type="SAM" id="Coils"/>
    </source>
</evidence>
<gene>
    <name evidence="12" type="ORF">CWI71_01130</name>
</gene>
<feature type="transmembrane region" description="Helical" evidence="10">
    <location>
        <begin position="12"/>
        <end position="31"/>
    </location>
</feature>
<keyword evidence="6 10" id="KW-1133">Transmembrane helix</keyword>
<dbReference type="InterPro" id="IPR050469">
    <property type="entry name" value="Diguanylate_Cyclase"/>
</dbReference>
<keyword evidence="9" id="KW-0175">Coiled coil</keyword>
<dbReference type="Gene3D" id="3.30.450.20">
    <property type="entry name" value="PAS domain"/>
    <property type="match status" value="1"/>
</dbReference>
<keyword evidence="13" id="KW-1185">Reference proteome</keyword>
<comment type="catalytic activity">
    <reaction evidence="8">
        <text>2 GTP = 3',3'-c-di-GMP + 2 diphosphate</text>
        <dbReference type="Rhea" id="RHEA:24898"/>
        <dbReference type="ChEBI" id="CHEBI:33019"/>
        <dbReference type="ChEBI" id="CHEBI:37565"/>
        <dbReference type="ChEBI" id="CHEBI:58805"/>
        <dbReference type="EC" id="2.7.7.65"/>
    </reaction>
</comment>
<sequence length="516" mass="57625">MLVPVNLKLRWFGIYAGFGLLFSIIITAVLTQTATRQLEQQVGASLANVAEQASYQLQQGMYERLRDMQTSAQLIEQPQNEAQFDRLRQLIAALYDSYEDYAWIGITNRAGEVLISSNGVLEGANVSQRPWFKEALQQPYFIGDVHGALLLESILNPDGYEPLRFVDISLPLKDPEGNVWGVFGSHLNWEWTATVESAAMRTLETLPGSDILLVNSEGKILLGPFGLEGEQLQTTLTDEVKTQGYGRQEWRDGQEYLLGYAKVGTSDEYRGPEWQIIVREPIEVALQPVLELRWKALAIGVAVALAFAGVGWVSAGRIARPFANLSTQLEQEVKERTEELRKTNEKLRKLATTDSLTGLLNRRALFRQAEKLKQRALRHGQKLAVVMIDLDHFKKVNDEYGHATGDEVLKNLAEKIQQHVREVDLAARSGGEEFTLVLDGSSEADGKKVVRRLADKFRSHEFSADGETFSVTLSAGVVQWNLDESFDKAVDQADDLLYEAKEKGRDQVVAASDTAD</sequence>
<evidence type="ECO:0000256" key="3">
    <source>
        <dbReference type="ARBA" id="ARBA00012528"/>
    </source>
</evidence>
<evidence type="ECO:0000313" key="12">
    <source>
        <dbReference type="EMBL" id="RUO63695.1"/>
    </source>
</evidence>
<dbReference type="Pfam" id="PF02743">
    <property type="entry name" value="dCache_1"/>
    <property type="match status" value="1"/>
</dbReference>
<accession>A0A432YQP3</accession>
<evidence type="ECO:0000256" key="8">
    <source>
        <dbReference type="ARBA" id="ARBA00034247"/>
    </source>
</evidence>
<evidence type="ECO:0000256" key="7">
    <source>
        <dbReference type="ARBA" id="ARBA00023136"/>
    </source>
</evidence>
<dbReference type="AlphaFoldDB" id="A0A432YQP3"/>
<dbReference type="Pfam" id="PF00990">
    <property type="entry name" value="GGDEF"/>
    <property type="match status" value="1"/>
</dbReference>
<keyword evidence="5 10" id="KW-0812">Transmembrane</keyword>
<dbReference type="CDD" id="cd12914">
    <property type="entry name" value="PDC1_DGC_like"/>
    <property type="match status" value="1"/>
</dbReference>
<dbReference type="InterPro" id="IPR033479">
    <property type="entry name" value="dCache_1"/>
</dbReference>
<reference evidence="13" key="1">
    <citation type="journal article" date="2018" name="Front. Microbiol.">
        <title>Genome-Based Analysis Reveals the Taxonomy and Diversity of the Family Idiomarinaceae.</title>
        <authorList>
            <person name="Liu Y."/>
            <person name="Lai Q."/>
            <person name="Shao Z."/>
        </authorList>
    </citation>
    <scope>NUCLEOTIDE SEQUENCE [LARGE SCALE GENOMIC DNA]</scope>
    <source>
        <strain evidence="13">CVS-6</strain>
    </source>
</reference>
<dbReference type="SUPFAM" id="SSF55073">
    <property type="entry name" value="Nucleotide cyclase"/>
    <property type="match status" value="1"/>
</dbReference>
<evidence type="ECO:0000256" key="10">
    <source>
        <dbReference type="SAM" id="Phobius"/>
    </source>
</evidence>
<dbReference type="RefSeq" id="WP_126753404.1">
    <property type="nucleotide sequence ID" value="NZ_PIPY01000001.1"/>
</dbReference>
<evidence type="ECO:0000256" key="1">
    <source>
        <dbReference type="ARBA" id="ARBA00001946"/>
    </source>
</evidence>
<dbReference type="GO" id="GO:0052621">
    <property type="term" value="F:diguanylate cyclase activity"/>
    <property type="evidence" value="ECO:0007669"/>
    <property type="project" value="UniProtKB-EC"/>
</dbReference>
<dbReference type="Gene3D" id="3.30.70.270">
    <property type="match status" value="1"/>
</dbReference>
<dbReference type="PROSITE" id="PS50887">
    <property type="entry name" value="GGDEF"/>
    <property type="match status" value="1"/>
</dbReference>
<dbReference type="InterPro" id="IPR000160">
    <property type="entry name" value="GGDEF_dom"/>
</dbReference>
<comment type="subcellular location">
    <subcellularLocation>
        <location evidence="2">Cell membrane</location>
        <topology evidence="2">Multi-pass membrane protein</topology>
    </subcellularLocation>
</comment>
<evidence type="ECO:0000259" key="11">
    <source>
        <dbReference type="PROSITE" id="PS50887"/>
    </source>
</evidence>
<evidence type="ECO:0000313" key="13">
    <source>
        <dbReference type="Proteomes" id="UP000288259"/>
    </source>
</evidence>
<keyword evidence="7 10" id="KW-0472">Membrane</keyword>
<dbReference type="InterPro" id="IPR029787">
    <property type="entry name" value="Nucleotide_cyclase"/>
</dbReference>
<evidence type="ECO:0000256" key="4">
    <source>
        <dbReference type="ARBA" id="ARBA00022475"/>
    </source>
</evidence>
<dbReference type="GO" id="GO:0005886">
    <property type="term" value="C:plasma membrane"/>
    <property type="evidence" value="ECO:0007669"/>
    <property type="project" value="UniProtKB-SubCell"/>
</dbReference>
<comment type="cofactor">
    <cofactor evidence="1">
        <name>Mg(2+)</name>
        <dbReference type="ChEBI" id="CHEBI:18420"/>
    </cofactor>
</comment>
<evidence type="ECO:0000256" key="6">
    <source>
        <dbReference type="ARBA" id="ARBA00022989"/>
    </source>
</evidence>
<dbReference type="EC" id="2.7.7.65" evidence="3"/>
<feature type="coiled-coil region" evidence="9">
    <location>
        <begin position="326"/>
        <end position="353"/>
    </location>
</feature>
<dbReference type="EMBL" id="PIPY01000001">
    <property type="protein sequence ID" value="RUO63695.1"/>
    <property type="molecule type" value="Genomic_DNA"/>
</dbReference>
<organism evidence="12 13">
    <name type="scientific">Pseudidiomarina insulisalsae</name>
    <dbReference type="NCBI Taxonomy" id="575789"/>
    <lineage>
        <taxon>Bacteria</taxon>
        <taxon>Pseudomonadati</taxon>
        <taxon>Pseudomonadota</taxon>
        <taxon>Gammaproteobacteria</taxon>
        <taxon>Alteromonadales</taxon>
        <taxon>Idiomarinaceae</taxon>
        <taxon>Pseudidiomarina</taxon>
    </lineage>
</organism>
<dbReference type="PANTHER" id="PTHR45138:SF9">
    <property type="entry name" value="DIGUANYLATE CYCLASE DGCM-RELATED"/>
    <property type="match status" value="1"/>
</dbReference>
<evidence type="ECO:0000256" key="2">
    <source>
        <dbReference type="ARBA" id="ARBA00004651"/>
    </source>
</evidence>
<dbReference type="OrthoDB" id="9812260at2"/>
<dbReference type="Proteomes" id="UP000288259">
    <property type="component" value="Unassembled WGS sequence"/>
</dbReference>
<dbReference type="CDD" id="cd01949">
    <property type="entry name" value="GGDEF"/>
    <property type="match status" value="1"/>
</dbReference>
<feature type="domain" description="GGDEF" evidence="11">
    <location>
        <begin position="381"/>
        <end position="513"/>
    </location>
</feature>
<proteinExistence type="predicted"/>
<comment type="caution">
    <text evidence="12">The sequence shown here is derived from an EMBL/GenBank/DDBJ whole genome shotgun (WGS) entry which is preliminary data.</text>
</comment>
<dbReference type="InterPro" id="IPR043128">
    <property type="entry name" value="Rev_trsase/Diguanyl_cyclase"/>
</dbReference>
<keyword evidence="4" id="KW-1003">Cell membrane</keyword>
<dbReference type="PANTHER" id="PTHR45138">
    <property type="entry name" value="REGULATORY COMPONENTS OF SENSORY TRANSDUCTION SYSTEM"/>
    <property type="match status" value="1"/>
</dbReference>
<name>A0A432YQP3_9GAMM</name>